<proteinExistence type="inferred from homology"/>
<keyword evidence="4" id="KW-0272">Extracellular matrix</keyword>
<dbReference type="InterPro" id="IPR007325">
    <property type="entry name" value="KFase/CYL"/>
</dbReference>
<comment type="subcellular location">
    <subcellularLocation>
        <location evidence="1">Secreted</location>
        <location evidence="1">Extracellular space</location>
        <location evidence="1">Extracellular matrix</location>
    </subcellularLocation>
</comment>
<keyword evidence="3" id="KW-0964">Secreted</keyword>
<accession>A0AA39ACQ8</accession>
<reference evidence="7 8" key="1">
    <citation type="journal article" date="2023" name="BMC Biotechnol.">
        <title>Vitis rotundifolia cv Carlos genome sequencing.</title>
        <authorList>
            <person name="Huff M."/>
            <person name="Hulse-Kemp A."/>
            <person name="Scheffler B."/>
            <person name="Youngblood R."/>
            <person name="Simpson S."/>
            <person name="Babiker E."/>
            <person name="Staton M."/>
        </authorList>
    </citation>
    <scope>NUCLEOTIDE SEQUENCE [LARGE SCALE GENOMIC DNA]</scope>
    <source>
        <tissue evidence="7">Leaf</tissue>
    </source>
</reference>
<evidence type="ECO:0000256" key="6">
    <source>
        <dbReference type="SAM" id="SignalP"/>
    </source>
</evidence>
<dbReference type="Gene3D" id="3.50.30.50">
    <property type="entry name" value="Putative cyclase"/>
    <property type="match status" value="1"/>
</dbReference>
<dbReference type="GO" id="GO:0019441">
    <property type="term" value="P:L-tryptophan catabolic process to kynurenine"/>
    <property type="evidence" value="ECO:0007669"/>
    <property type="project" value="InterPro"/>
</dbReference>
<dbReference type="AlphaFoldDB" id="A0AA39ACQ8"/>
<name>A0AA39ACQ8_VITRO</name>
<evidence type="ECO:0000256" key="4">
    <source>
        <dbReference type="ARBA" id="ARBA00022530"/>
    </source>
</evidence>
<evidence type="ECO:0000256" key="3">
    <source>
        <dbReference type="ARBA" id="ARBA00022525"/>
    </source>
</evidence>
<evidence type="ECO:0000313" key="8">
    <source>
        <dbReference type="Proteomes" id="UP001168098"/>
    </source>
</evidence>
<dbReference type="GO" id="GO:0004061">
    <property type="term" value="F:arylformamidase activity"/>
    <property type="evidence" value="ECO:0007669"/>
    <property type="project" value="InterPro"/>
</dbReference>
<protein>
    <submittedName>
        <fullName evidence="7">Uncharacterized protein</fullName>
    </submittedName>
</protein>
<dbReference type="Proteomes" id="UP001168098">
    <property type="component" value="Unassembled WGS sequence"/>
</dbReference>
<dbReference type="SUPFAM" id="SSF102198">
    <property type="entry name" value="Putative cyclase"/>
    <property type="match status" value="1"/>
</dbReference>
<evidence type="ECO:0000256" key="1">
    <source>
        <dbReference type="ARBA" id="ARBA00004498"/>
    </source>
</evidence>
<keyword evidence="5 6" id="KW-0732">Signal</keyword>
<comment type="similarity">
    <text evidence="2">Belongs to the Cyclase 1 superfamily.</text>
</comment>
<comment type="caution">
    <text evidence="7">The sequence shown here is derived from an EMBL/GenBank/DDBJ whole genome shotgun (WGS) entry which is preliminary data.</text>
</comment>
<feature type="signal peptide" evidence="6">
    <location>
        <begin position="1"/>
        <end position="27"/>
    </location>
</feature>
<organism evidence="7 8">
    <name type="scientific">Vitis rotundifolia</name>
    <name type="common">Muscadine grape</name>
    <dbReference type="NCBI Taxonomy" id="103349"/>
    <lineage>
        <taxon>Eukaryota</taxon>
        <taxon>Viridiplantae</taxon>
        <taxon>Streptophyta</taxon>
        <taxon>Embryophyta</taxon>
        <taxon>Tracheophyta</taxon>
        <taxon>Spermatophyta</taxon>
        <taxon>Magnoliopsida</taxon>
        <taxon>eudicotyledons</taxon>
        <taxon>Gunneridae</taxon>
        <taxon>Pentapetalae</taxon>
        <taxon>rosids</taxon>
        <taxon>Vitales</taxon>
        <taxon>Vitaceae</taxon>
        <taxon>Viteae</taxon>
        <taxon>Vitis</taxon>
    </lineage>
</organism>
<dbReference type="PANTHER" id="PTHR31118:SF21">
    <property type="entry name" value="KYNURENINE FORMAMIDASE-LIKE ISOFORM X1"/>
    <property type="match status" value="1"/>
</dbReference>
<dbReference type="PANTHER" id="PTHR31118">
    <property type="entry name" value="CYCLASE-LIKE PROTEIN 2"/>
    <property type="match status" value="1"/>
</dbReference>
<dbReference type="EMBL" id="JARBHA010000003">
    <property type="protein sequence ID" value="KAJ9705122.1"/>
    <property type="molecule type" value="Genomic_DNA"/>
</dbReference>
<keyword evidence="8" id="KW-1185">Reference proteome</keyword>
<evidence type="ECO:0000256" key="5">
    <source>
        <dbReference type="ARBA" id="ARBA00022729"/>
    </source>
</evidence>
<gene>
    <name evidence="7" type="ORF">PVL29_003256</name>
</gene>
<dbReference type="InterPro" id="IPR037175">
    <property type="entry name" value="KFase_sf"/>
</dbReference>
<sequence>MGSSLLLPLLCAGVVTVATLFLPSSFASEAYPSAYGSGSCNVELIPVKREVYADGHIFDITHPYTPNMPTFGTDEGIGEVIWLEKSMKNGSITNNSHMKMPTHTGTHVDSPGHVFDHYFDAGFDVETLDLEVLNGPALLVDAPRDKNITAEAMESLQIPKGVRRVLFRTLNTDRKLMFKKEFESDYAGFTEDGARWLVENTDIKLVGIDYVSVATYDHIVSAHLPFLEGREVILVESLKLDDVPAGMYNVHCLHLRLPGAEGAPIRCILIK</sequence>
<dbReference type="Pfam" id="PF04199">
    <property type="entry name" value="Cyclase"/>
    <property type="match status" value="1"/>
</dbReference>
<evidence type="ECO:0000313" key="7">
    <source>
        <dbReference type="EMBL" id="KAJ9705122.1"/>
    </source>
</evidence>
<dbReference type="FunFam" id="3.50.30.50:FF:000002">
    <property type="entry name" value="Kynurenine formamidase"/>
    <property type="match status" value="1"/>
</dbReference>
<feature type="chain" id="PRO_5041262779" evidence="6">
    <location>
        <begin position="28"/>
        <end position="271"/>
    </location>
</feature>
<evidence type="ECO:0000256" key="2">
    <source>
        <dbReference type="ARBA" id="ARBA00007865"/>
    </source>
</evidence>